<evidence type="ECO:0000313" key="2">
    <source>
        <dbReference type="EMBL" id="MSE04029.1"/>
    </source>
</evidence>
<evidence type="ECO:0000259" key="1">
    <source>
        <dbReference type="SMART" id="SM00470"/>
    </source>
</evidence>
<gene>
    <name evidence="2" type="ORF">GKC39_18475</name>
</gene>
<dbReference type="SUPFAM" id="SSF53335">
    <property type="entry name" value="S-adenosyl-L-methionine-dependent methyltransferases"/>
    <property type="match status" value="1"/>
</dbReference>
<dbReference type="RefSeq" id="WP_154303271.1">
    <property type="nucleotide sequence ID" value="NZ_WKKV01000014.1"/>
</dbReference>
<dbReference type="CDD" id="cd16401">
    <property type="entry name" value="ParB_N_like_MT"/>
    <property type="match status" value="1"/>
</dbReference>
<dbReference type="InterPro" id="IPR029063">
    <property type="entry name" value="SAM-dependent_MTases_sf"/>
</dbReference>
<dbReference type="Gene3D" id="3.40.50.150">
    <property type="entry name" value="Vaccinia Virus protein VP39"/>
    <property type="match status" value="1"/>
</dbReference>
<organism evidence="2">
    <name type="scientific">Bacillus velezensis</name>
    <dbReference type="NCBI Taxonomy" id="492670"/>
    <lineage>
        <taxon>Bacteria</taxon>
        <taxon>Bacillati</taxon>
        <taxon>Bacillota</taxon>
        <taxon>Bacilli</taxon>
        <taxon>Bacillales</taxon>
        <taxon>Bacillaceae</taxon>
        <taxon>Bacillus</taxon>
        <taxon>Bacillus amyloliquefaciens group</taxon>
    </lineage>
</organism>
<dbReference type="InterPro" id="IPR036086">
    <property type="entry name" value="ParB/Sulfiredoxin_sf"/>
</dbReference>
<sequence length="445" mass="50827">MNIKTISVEKINPAPYNPRIDLQPGNPDYEKLKSSINKFGTVEPLVWNERTGNLVGGHQRFKILMERQPAELEVSVVNLSETDEKILNIALNKTGGDWDEDKLEKILRELNDLDIDFDLTGFSTEELEGILDLDVSEDVDFDFNESGETKTNESLVDRFIIPPFSIFDARQGYWQERKRAWHAIGISSDEGREENLLYPDFSKYAKKMKGTSIFDPVLCEIIYKWFNIDGGKIYDPFAGGSVRGIVASFLNYEYYGIDIREEQVKANKMNAATIEGLKMPNWICDDSLNVNSHIAENEIDLMFSCPPYGDLEVYSDNPNDISTMEYDDFVAAYSEIIKRGASRLKNDRFAVFVVGDIRDKKGIYRNFVDDTKKAFLKSGLHFYNEIVLINAFGTAGVRAANTFVNRKVVKVHQNVLVFYKGDPKNIKDNFKEIDVSHLEEFIEEA</sequence>
<dbReference type="InterPro" id="IPR003115">
    <property type="entry name" value="ParB_N"/>
</dbReference>
<dbReference type="EMBL" id="WKKV01000014">
    <property type="protein sequence ID" value="MSE04029.1"/>
    <property type="molecule type" value="Genomic_DNA"/>
</dbReference>
<reference evidence="2" key="1">
    <citation type="submission" date="2019-11" db="EMBL/GenBank/DDBJ databases">
        <title>Draft Genome Sequence of Plant Growth-Promoting Rhizosphere-Associated Bacteria.</title>
        <authorList>
            <person name="Vasilyev I.Y."/>
            <person name="Radchenko V."/>
            <person name="Ilnitskaya E.V."/>
        </authorList>
    </citation>
    <scope>NUCLEOTIDE SEQUENCE</scope>
    <source>
        <strain evidence="2">VRA_517_n</strain>
    </source>
</reference>
<proteinExistence type="predicted"/>
<accession>A0A6A8LQ47</accession>
<protein>
    <submittedName>
        <fullName evidence="2">Chromosome partitioning protein ParB</fullName>
    </submittedName>
</protein>
<dbReference type="SMART" id="SM00470">
    <property type="entry name" value="ParB"/>
    <property type="match status" value="1"/>
</dbReference>
<dbReference type="Pfam" id="PF02195">
    <property type="entry name" value="ParB_N"/>
    <property type="match status" value="1"/>
</dbReference>
<dbReference type="Gene3D" id="3.90.1530.10">
    <property type="entry name" value="Conserved hypothetical protein from pyrococcus furiosus pfu- 392566-001, ParB domain"/>
    <property type="match status" value="1"/>
</dbReference>
<dbReference type="AlphaFoldDB" id="A0A6A8LQ47"/>
<feature type="domain" description="ParB-like N-terminal" evidence="1">
    <location>
        <begin position="4"/>
        <end position="93"/>
    </location>
</feature>
<dbReference type="SUPFAM" id="SSF110849">
    <property type="entry name" value="ParB/Sulfiredoxin"/>
    <property type="match status" value="1"/>
</dbReference>
<comment type="caution">
    <text evidence="2">The sequence shown here is derived from an EMBL/GenBank/DDBJ whole genome shotgun (WGS) entry which is preliminary data.</text>
</comment>
<name>A0A6A8LQ47_BACVE</name>